<comment type="subcellular location">
    <subcellularLocation>
        <location evidence="1">Cytoplasm</location>
    </subcellularLocation>
</comment>
<evidence type="ECO:0000313" key="8">
    <source>
        <dbReference type="EMBL" id="CAB4335289.1"/>
    </source>
</evidence>
<proteinExistence type="inferred from homology"/>
<organism evidence="8">
    <name type="scientific">freshwater metagenome</name>
    <dbReference type="NCBI Taxonomy" id="449393"/>
    <lineage>
        <taxon>unclassified sequences</taxon>
        <taxon>metagenomes</taxon>
        <taxon>ecological metagenomes</taxon>
    </lineage>
</organism>
<dbReference type="EMBL" id="CAESAJ010000039">
    <property type="protein sequence ID" value="CAB4335289.1"/>
    <property type="molecule type" value="Genomic_DNA"/>
</dbReference>
<dbReference type="InterPro" id="IPR036388">
    <property type="entry name" value="WH-like_DNA-bd_sf"/>
</dbReference>
<sequence>MVTDVSAKSAADANPHEFARAIALRQLDTRARSRWELEQKLKRKNVPEDVMSAVLDRLTDVGLIDDRAYAHLYVRSKIASKKMARMALRFELRKRGVAEVHILDALNQITDDSEVEMARMLVAKKLTTLDNVSRDVKYRRLSGLLGRKGYSLAIIRHVLADLN</sequence>
<dbReference type="PANTHER" id="PTHR33602">
    <property type="entry name" value="REGULATORY PROTEIN RECX FAMILY PROTEIN"/>
    <property type="match status" value="1"/>
</dbReference>
<evidence type="ECO:0000259" key="6">
    <source>
        <dbReference type="Pfam" id="PF21981"/>
    </source>
</evidence>
<dbReference type="Pfam" id="PF21982">
    <property type="entry name" value="RecX_HTH1"/>
    <property type="match status" value="1"/>
</dbReference>
<feature type="domain" description="RecX third three-helical" evidence="6">
    <location>
        <begin position="112"/>
        <end position="159"/>
    </location>
</feature>
<evidence type="ECO:0000256" key="1">
    <source>
        <dbReference type="ARBA" id="ARBA00004496"/>
    </source>
</evidence>
<name>A0A6J5Z4D0_9ZZZZ</name>
<dbReference type="PANTHER" id="PTHR33602:SF1">
    <property type="entry name" value="REGULATORY PROTEIN RECX FAMILY PROTEIN"/>
    <property type="match status" value="1"/>
</dbReference>
<dbReference type="AlphaFoldDB" id="A0A6J5Z4D0"/>
<dbReference type="GO" id="GO:0005737">
    <property type="term" value="C:cytoplasm"/>
    <property type="evidence" value="ECO:0007669"/>
    <property type="project" value="UniProtKB-SubCell"/>
</dbReference>
<keyword evidence="4" id="KW-0963">Cytoplasm</keyword>
<evidence type="ECO:0000259" key="7">
    <source>
        <dbReference type="Pfam" id="PF21982"/>
    </source>
</evidence>
<dbReference type="InterPro" id="IPR003783">
    <property type="entry name" value="Regulatory_RecX"/>
</dbReference>
<dbReference type="InterPro" id="IPR053925">
    <property type="entry name" value="RecX_HTH_3rd"/>
</dbReference>
<dbReference type="Pfam" id="PF21981">
    <property type="entry name" value="RecX_HTH3"/>
    <property type="match status" value="1"/>
</dbReference>
<feature type="domain" description="RecX first three-helical" evidence="7">
    <location>
        <begin position="19"/>
        <end position="58"/>
    </location>
</feature>
<evidence type="ECO:0000256" key="3">
    <source>
        <dbReference type="ARBA" id="ARBA00018111"/>
    </source>
</evidence>
<dbReference type="GO" id="GO:0006282">
    <property type="term" value="P:regulation of DNA repair"/>
    <property type="evidence" value="ECO:0007669"/>
    <property type="project" value="InterPro"/>
</dbReference>
<evidence type="ECO:0000256" key="2">
    <source>
        <dbReference type="ARBA" id="ARBA00009695"/>
    </source>
</evidence>
<comment type="similarity">
    <text evidence="2">Belongs to the RecX family.</text>
</comment>
<gene>
    <name evidence="8" type="ORF">UFOPK3770_00519</name>
</gene>
<dbReference type="HAMAP" id="MF_01114">
    <property type="entry name" value="RecX"/>
    <property type="match status" value="1"/>
</dbReference>
<accession>A0A6J5Z4D0</accession>
<evidence type="ECO:0000259" key="5">
    <source>
        <dbReference type="Pfam" id="PF02631"/>
    </source>
</evidence>
<protein>
    <recommendedName>
        <fullName evidence="3">Regulatory protein RecX</fullName>
    </recommendedName>
</protein>
<feature type="domain" description="RecX second three-helical" evidence="5">
    <location>
        <begin position="65"/>
        <end position="106"/>
    </location>
</feature>
<dbReference type="InterPro" id="IPR053924">
    <property type="entry name" value="RecX_HTH_2nd"/>
</dbReference>
<dbReference type="Pfam" id="PF02631">
    <property type="entry name" value="RecX_HTH2"/>
    <property type="match status" value="1"/>
</dbReference>
<evidence type="ECO:0000256" key="4">
    <source>
        <dbReference type="ARBA" id="ARBA00022490"/>
    </source>
</evidence>
<dbReference type="InterPro" id="IPR053926">
    <property type="entry name" value="RecX_HTH_1st"/>
</dbReference>
<dbReference type="Gene3D" id="1.10.10.10">
    <property type="entry name" value="Winged helix-like DNA-binding domain superfamily/Winged helix DNA-binding domain"/>
    <property type="match status" value="3"/>
</dbReference>
<reference evidence="8" key="1">
    <citation type="submission" date="2020-05" db="EMBL/GenBank/DDBJ databases">
        <authorList>
            <person name="Chiriac C."/>
            <person name="Salcher M."/>
            <person name="Ghai R."/>
            <person name="Kavagutti S V."/>
        </authorList>
    </citation>
    <scope>NUCLEOTIDE SEQUENCE</scope>
</reference>